<dbReference type="InterPro" id="IPR023485">
    <property type="entry name" value="Ptyr_pPase"/>
</dbReference>
<gene>
    <name evidence="2" type="ORF">AUR04nite_34070</name>
</gene>
<dbReference type="AlphaFoldDB" id="A0A4Y4DW97"/>
<sequence length="156" mass="17127">MADDHRFEVTSAGLHAVVGAPMDRDAAHQLILHGGDPEGLVAKQITVDYPKAANLLLTMTRAQRDELIQKYPLAMHRTFTLSEFAKLSLKLQGSCYSVDELVTRSALHRAQVILGSSDDITDPIGARPRVHENVANQISELVDVISSQLLYVAKIK</sequence>
<dbReference type="Pfam" id="PF01451">
    <property type="entry name" value="LMWPc"/>
    <property type="match status" value="1"/>
</dbReference>
<dbReference type="Proteomes" id="UP000316612">
    <property type="component" value="Unassembled WGS sequence"/>
</dbReference>
<dbReference type="EMBL" id="BJNY01000030">
    <property type="protein sequence ID" value="GED07875.1"/>
    <property type="molecule type" value="Genomic_DNA"/>
</dbReference>
<feature type="domain" description="Phosphotyrosine protein phosphatase I" evidence="1">
    <location>
        <begin position="5"/>
        <end position="86"/>
    </location>
</feature>
<dbReference type="Gene3D" id="3.40.50.2300">
    <property type="match status" value="1"/>
</dbReference>
<reference evidence="2 3" key="1">
    <citation type="submission" date="2019-06" db="EMBL/GenBank/DDBJ databases">
        <title>Whole genome shotgun sequence of Glutamicibacter uratoxydans NBRC 15515.</title>
        <authorList>
            <person name="Hosoyama A."/>
            <person name="Uohara A."/>
            <person name="Ohji S."/>
            <person name="Ichikawa N."/>
        </authorList>
    </citation>
    <scope>NUCLEOTIDE SEQUENCE [LARGE SCALE GENOMIC DNA]</scope>
    <source>
        <strain evidence="2 3">NBRC 15515</strain>
    </source>
</reference>
<proteinExistence type="predicted"/>
<name>A0A4Y4DW97_GLUUR</name>
<accession>A0A4Y4DW97</accession>
<protein>
    <recommendedName>
        <fullName evidence="1">Phosphotyrosine protein phosphatase I domain-containing protein</fullName>
    </recommendedName>
</protein>
<keyword evidence="3" id="KW-1185">Reference proteome</keyword>
<comment type="caution">
    <text evidence="2">The sequence shown here is derived from an EMBL/GenBank/DDBJ whole genome shotgun (WGS) entry which is preliminary data.</text>
</comment>
<evidence type="ECO:0000313" key="2">
    <source>
        <dbReference type="EMBL" id="GED07875.1"/>
    </source>
</evidence>
<evidence type="ECO:0000313" key="3">
    <source>
        <dbReference type="Proteomes" id="UP000316612"/>
    </source>
</evidence>
<evidence type="ECO:0000259" key="1">
    <source>
        <dbReference type="Pfam" id="PF01451"/>
    </source>
</evidence>
<dbReference type="InterPro" id="IPR036196">
    <property type="entry name" value="Ptyr_pPase_sf"/>
</dbReference>
<organism evidence="2 3">
    <name type="scientific">Glutamicibacter uratoxydans</name>
    <name type="common">Arthrobacter uratoxydans</name>
    <dbReference type="NCBI Taxonomy" id="43667"/>
    <lineage>
        <taxon>Bacteria</taxon>
        <taxon>Bacillati</taxon>
        <taxon>Actinomycetota</taxon>
        <taxon>Actinomycetes</taxon>
        <taxon>Micrococcales</taxon>
        <taxon>Micrococcaceae</taxon>
        <taxon>Glutamicibacter</taxon>
    </lineage>
</organism>
<dbReference type="SUPFAM" id="SSF52788">
    <property type="entry name" value="Phosphotyrosine protein phosphatases I"/>
    <property type="match status" value="1"/>
</dbReference>